<keyword evidence="1" id="KW-0732">Signal</keyword>
<dbReference type="Gene3D" id="3.30.1150.10">
    <property type="match status" value="1"/>
</dbReference>
<dbReference type="SUPFAM" id="SSF74653">
    <property type="entry name" value="TolA/TonB C-terminal domain"/>
    <property type="match status" value="1"/>
</dbReference>
<protein>
    <submittedName>
        <fullName evidence="3">TonB-like protein</fullName>
    </submittedName>
</protein>
<feature type="domain" description="TonB C-terminal" evidence="2">
    <location>
        <begin position="76"/>
        <end position="135"/>
    </location>
</feature>
<feature type="signal peptide" evidence="1">
    <location>
        <begin position="1"/>
        <end position="20"/>
    </location>
</feature>
<evidence type="ECO:0000313" key="3">
    <source>
        <dbReference type="EMBL" id="PPK95671.1"/>
    </source>
</evidence>
<comment type="caution">
    <text evidence="3">The sequence shown here is derived from an EMBL/GenBank/DDBJ whole genome shotgun (WGS) entry which is preliminary data.</text>
</comment>
<reference evidence="3 4" key="1">
    <citation type="submission" date="2018-02" db="EMBL/GenBank/DDBJ databases">
        <title>Genomic Encyclopedia of Archaeal and Bacterial Type Strains, Phase II (KMG-II): from individual species to whole genera.</title>
        <authorList>
            <person name="Goeker M."/>
        </authorList>
    </citation>
    <scope>NUCLEOTIDE SEQUENCE [LARGE SCALE GENOMIC DNA]</scope>
    <source>
        <strain evidence="3 4">DSM 16809</strain>
    </source>
</reference>
<keyword evidence="4" id="KW-1185">Reference proteome</keyword>
<dbReference type="Proteomes" id="UP000239002">
    <property type="component" value="Unassembled WGS sequence"/>
</dbReference>
<accession>A0A2S6INB8</accession>
<gene>
    <name evidence="3" type="ORF">LY01_01263</name>
</gene>
<organism evidence="3 4">
    <name type="scientific">Nonlabens xylanidelens</name>
    <dbReference type="NCBI Taxonomy" id="191564"/>
    <lineage>
        <taxon>Bacteria</taxon>
        <taxon>Pseudomonadati</taxon>
        <taxon>Bacteroidota</taxon>
        <taxon>Flavobacteriia</taxon>
        <taxon>Flavobacteriales</taxon>
        <taxon>Flavobacteriaceae</taxon>
        <taxon>Nonlabens</taxon>
    </lineage>
</organism>
<dbReference type="AlphaFoldDB" id="A0A2S6INB8"/>
<evidence type="ECO:0000256" key="1">
    <source>
        <dbReference type="SAM" id="SignalP"/>
    </source>
</evidence>
<dbReference type="EMBL" id="PTJE01000002">
    <property type="protein sequence ID" value="PPK95671.1"/>
    <property type="molecule type" value="Genomic_DNA"/>
</dbReference>
<dbReference type="Pfam" id="PF03544">
    <property type="entry name" value="TonB_C"/>
    <property type="match status" value="1"/>
</dbReference>
<evidence type="ECO:0000313" key="4">
    <source>
        <dbReference type="Proteomes" id="UP000239002"/>
    </source>
</evidence>
<dbReference type="GO" id="GO:0055085">
    <property type="term" value="P:transmembrane transport"/>
    <property type="evidence" value="ECO:0007669"/>
    <property type="project" value="InterPro"/>
</dbReference>
<dbReference type="RefSeq" id="WP_104514971.1">
    <property type="nucleotide sequence ID" value="NZ_MQVW01000002.1"/>
</dbReference>
<dbReference type="OrthoDB" id="1522859at2"/>
<sequence>MKKILIIATLLVGSIGYAQSSSLEALSMDNVDQAPLFDNCKIEDSKNCFSTSITSFINKNINKDLAKQSNLLGKQRVVSQFSINEEGRIEGITSVSTQDILKKEMSRVLNMLPTLKPAMKNGKAVTVSYSVPVEFASKLDFPISAPNPNKVQNN</sequence>
<proteinExistence type="predicted"/>
<feature type="chain" id="PRO_5015498352" evidence="1">
    <location>
        <begin position="21"/>
        <end position="154"/>
    </location>
</feature>
<name>A0A2S6INB8_9FLAO</name>
<evidence type="ECO:0000259" key="2">
    <source>
        <dbReference type="Pfam" id="PF03544"/>
    </source>
</evidence>
<dbReference type="InterPro" id="IPR037682">
    <property type="entry name" value="TonB_C"/>
</dbReference>